<dbReference type="SUPFAM" id="SSF47413">
    <property type="entry name" value="lambda repressor-like DNA-binding domains"/>
    <property type="match status" value="1"/>
</dbReference>
<evidence type="ECO:0000259" key="1">
    <source>
        <dbReference type="Pfam" id="PF13443"/>
    </source>
</evidence>
<organism evidence="2 3">
    <name type="scientific">Lactiplantibacillus pentosus</name>
    <name type="common">Lactobacillus pentosus</name>
    <dbReference type="NCBI Taxonomy" id="1589"/>
    <lineage>
        <taxon>Bacteria</taxon>
        <taxon>Bacillati</taxon>
        <taxon>Bacillota</taxon>
        <taxon>Bacilli</taxon>
        <taxon>Lactobacillales</taxon>
        <taxon>Lactobacillaceae</taxon>
        <taxon>Lactiplantibacillus</taxon>
    </lineage>
</organism>
<name>A0AAX6LIN9_LACPE</name>
<dbReference type="AlphaFoldDB" id="A0AAX6LIN9"/>
<dbReference type="GO" id="GO:0003677">
    <property type="term" value="F:DNA binding"/>
    <property type="evidence" value="ECO:0007669"/>
    <property type="project" value="InterPro"/>
</dbReference>
<evidence type="ECO:0000313" key="3">
    <source>
        <dbReference type="Proteomes" id="UP001151834"/>
    </source>
</evidence>
<gene>
    <name evidence="2" type="ORF">OOJ94_16375</name>
</gene>
<evidence type="ECO:0000313" key="2">
    <source>
        <dbReference type="EMBL" id="MDF2314378.1"/>
    </source>
</evidence>
<reference evidence="2" key="1">
    <citation type="submission" date="2022-11" db="EMBL/GenBank/DDBJ databases">
        <authorList>
            <person name="Wang Z."/>
        </authorList>
    </citation>
    <scope>NUCLEOTIDE SEQUENCE</scope>
    <source>
        <strain evidence="2">P2000</strain>
    </source>
</reference>
<reference evidence="2" key="2">
    <citation type="journal article" date="2023" name="Front Nutr">
        <title>Lactiplantibacillus pentosus P2020 protects the hyperuricemia and renal inflammation in mice.</title>
        <authorList>
            <person name="Wang Z."/>
            <person name="Song L."/>
            <person name="Li X."/>
            <person name="Xiao Y."/>
            <person name="Huang Y."/>
            <person name="Zhang Y."/>
            <person name="Li J."/>
            <person name="Li M."/>
            <person name="Ren Z."/>
        </authorList>
    </citation>
    <scope>NUCLEOTIDE SEQUENCE</scope>
    <source>
        <strain evidence="2">P2000</strain>
    </source>
</reference>
<dbReference type="RefSeq" id="WP_260208942.1">
    <property type="nucleotide sequence ID" value="NZ_JAPEQV010000031.1"/>
</dbReference>
<dbReference type="EMBL" id="JAPEQV010000031">
    <property type="protein sequence ID" value="MDF2314378.1"/>
    <property type="molecule type" value="Genomic_DNA"/>
</dbReference>
<sequence>MLRNRLAELLAERDLKISRVAAQLPNLSRNTITATASNTGKMIQLETVDTLCQFLHIEPTDFFEYLPFNIDFDITITKNDAFFTDVTRDTVHLRDEDIKFDIYIKVNNVSTQSKIFEYLGSNGNGFVGTDIPILLTRDENESAGFADFWHKKITPGFRSIVWDQLKNNLAQAISESLNEKLAYEDVSFSLSPKNLILDTDFKSDLLNVDDFGELPF</sequence>
<comment type="caution">
    <text evidence="2">The sequence shown here is derived from an EMBL/GenBank/DDBJ whole genome shotgun (WGS) entry which is preliminary data.</text>
</comment>
<feature type="domain" description="HTH cro/C1-type" evidence="1">
    <location>
        <begin position="5"/>
        <end position="65"/>
    </location>
</feature>
<dbReference type="Pfam" id="PF13443">
    <property type="entry name" value="HTH_26"/>
    <property type="match status" value="1"/>
</dbReference>
<dbReference type="InterPro" id="IPR010982">
    <property type="entry name" value="Lambda_DNA-bd_dom_sf"/>
</dbReference>
<dbReference type="InterPro" id="IPR001387">
    <property type="entry name" value="Cro/C1-type_HTH"/>
</dbReference>
<proteinExistence type="predicted"/>
<accession>A0AAX6LIN9</accession>
<dbReference type="Proteomes" id="UP001151834">
    <property type="component" value="Unassembled WGS sequence"/>
</dbReference>
<dbReference type="Gene3D" id="1.10.260.40">
    <property type="entry name" value="lambda repressor-like DNA-binding domains"/>
    <property type="match status" value="1"/>
</dbReference>
<protein>
    <submittedName>
        <fullName evidence="2">Helix-turn-helix transcriptional regulator</fullName>
    </submittedName>
</protein>